<comment type="caution">
    <text evidence="1">The sequence shown here is derived from an EMBL/GenBank/DDBJ whole genome shotgun (WGS) entry which is preliminary data.</text>
</comment>
<organism evidence="1 2">
    <name type="scientific">Entomophthora muscae</name>
    <dbReference type="NCBI Taxonomy" id="34485"/>
    <lineage>
        <taxon>Eukaryota</taxon>
        <taxon>Fungi</taxon>
        <taxon>Fungi incertae sedis</taxon>
        <taxon>Zoopagomycota</taxon>
        <taxon>Entomophthoromycotina</taxon>
        <taxon>Entomophthoromycetes</taxon>
        <taxon>Entomophthorales</taxon>
        <taxon>Entomophthoraceae</taxon>
        <taxon>Entomophthora</taxon>
    </lineage>
</organism>
<keyword evidence="2" id="KW-1185">Reference proteome</keyword>
<evidence type="ECO:0000313" key="2">
    <source>
        <dbReference type="Proteomes" id="UP001165960"/>
    </source>
</evidence>
<evidence type="ECO:0000313" key="1">
    <source>
        <dbReference type="EMBL" id="KAJ9048551.1"/>
    </source>
</evidence>
<name>A0ACC2RES4_9FUNG</name>
<dbReference type="Proteomes" id="UP001165960">
    <property type="component" value="Unassembled WGS sequence"/>
</dbReference>
<protein>
    <submittedName>
        <fullName evidence="1">Uncharacterized protein</fullName>
    </submittedName>
</protein>
<gene>
    <name evidence="1" type="ORF">DSO57_1033969</name>
</gene>
<dbReference type="EMBL" id="QTSX02007375">
    <property type="protein sequence ID" value="KAJ9048551.1"/>
    <property type="molecule type" value="Genomic_DNA"/>
</dbReference>
<sequence length="113" mass="12776">MTADLEGNVQLLADLKVKALRHLDSELGIFTHNFELLPNVDLLYKFRKHVLMVQPSTNSPNSNIRPRAHKRRSLSINPKNSVASPGPVGTMMGKLESLLFNFNSRDGYFRLDN</sequence>
<reference evidence="1" key="1">
    <citation type="submission" date="2022-04" db="EMBL/GenBank/DDBJ databases">
        <title>Genome of the entomopathogenic fungus Entomophthora muscae.</title>
        <authorList>
            <person name="Elya C."/>
            <person name="Lovett B.R."/>
            <person name="Lee E."/>
            <person name="Macias A.M."/>
            <person name="Hajek A.E."/>
            <person name="De Bivort B.L."/>
            <person name="Kasson M.T."/>
            <person name="De Fine Licht H.H."/>
            <person name="Stajich J.E."/>
        </authorList>
    </citation>
    <scope>NUCLEOTIDE SEQUENCE</scope>
    <source>
        <strain evidence="1">Berkeley</strain>
    </source>
</reference>
<proteinExistence type="predicted"/>
<accession>A0ACC2RES4</accession>